<organism evidence="2 3">
    <name type="scientific">Lentilactobacillus diolivorans DSM 14421</name>
    <dbReference type="NCBI Taxonomy" id="1423739"/>
    <lineage>
        <taxon>Bacteria</taxon>
        <taxon>Bacillati</taxon>
        <taxon>Bacillota</taxon>
        <taxon>Bacilli</taxon>
        <taxon>Lactobacillales</taxon>
        <taxon>Lactobacillaceae</taxon>
        <taxon>Lentilactobacillus</taxon>
    </lineage>
</organism>
<proteinExistence type="predicted"/>
<dbReference type="AlphaFoldDB" id="A0A0R1SMM3"/>
<sequence>MNKHDSTNGFNFNWQDSINFILILLIVMWPAALPYLVSIYVFLIGYVIFRSIKAKDSRSVIINSIGIIICIGIVVYILLSK</sequence>
<feature type="transmembrane region" description="Helical" evidence="1">
    <location>
        <begin position="20"/>
        <end position="48"/>
    </location>
</feature>
<dbReference type="Proteomes" id="UP000052013">
    <property type="component" value="Unassembled WGS sequence"/>
</dbReference>
<feature type="transmembrane region" description="Helical" evidence="1">
    <location>
        <begin position="60"/>
        <end position="79"/>
    </location>
</feature>
<keyword evidence="1" id="KW-1133">Transmembrane helix</keyword>
<evidence type="ECO:0000256" key="1">
    <source>
        <dbReference type="SAM" id="Phobius"/>
    </source>
</evidence>
<evidence type="ECO:0000313" key="3">
    <source>
        <dbReference type="Proteomes" id="UP000052013"/>
    </source>
</evidence>
<reference evidence="2 3" key="1">
    <citation type="journal article" date="2015" name="Genome Announc.">
        <title>Expanding the biotechnology potential of lactobacilli through comparative genomics of 213 strains and associated genera.</title>
        <authorList>
            <person name="Sun Z."/>
            <person name="Harris H.M."/>
            <person name="McCann A."/>
            <person name="Guo C."/>
            <person name="Argimon S."/>
            <person name="Zhang W."/>
            <person name="Yang X."/>
            <person name="Jeffery I.B."/>
            <person name="Cooney J.C."/>
            <person name="Kagawa T.F."/>
            <person name="Liu W."/>
            <person name="Song Y."/>
            <person name="Salvetti E."/>
            <person name="Wrobel A."/>
            <person name="Rasinkangas P."/>
            <person name="Parkhill J."/>
            <person name="Rea M.C."/>
            <person name="O'Sullivan O."/>
            <person name="Ritari J."/>
            <person name="Douillard F.P."/>
            <person name="Paul Ross R."/>
            <person name="Yang R."/>
            <person name="Briner A.E."/>
            <person name="Felis G.E."/>
            <person name="de Vos W.M."/>
            <person name="Barrangou R."/>
            <person name="Klaenhammer T.R."/>
            <person name="Caufield P.W."/>
            <person name="Cui Y."/>
            <person name="Zhang H."/>
            <person name="O'Toole P.W."/>
        </authorList>
    </citation>
    <scope>NUCLEOTIDE SEQUENCE [LARGE SCALE GENOMIC DNA]</scope>
    <source>
        <strain evidence="2 3">DSM 14421</strain>
    </source>
</reference>
<evidence type="ECO:0000313" key="2">
    <source>
        <dbReference type="EMBL" id="KRL67962.1"/>
    </source>
</evidence>
<gene>
    <name evidence="2" type="ORF">FC85_GL002478</name>
</gene>
<name>A0A0R1SMM3_9LACO</name>
<dbReference type="PATRIC" id="fig|1423739.3.peg.2579"/>
<dbReference type="EMBL" id="AZEY01000028">
    <property type="protein sequence ID" value="KRL67962.1"/>
    <property type="molecule type" value="Genomic_DNA"/>
</dbReference>
<accession>A0A0R1SMM3</accession>
<keyword evidence="1" id="KW-0472">Membrane</keyword>
<keyword evidence="1" id="KW-0812">Transmembrane</keyword>
<comment type="caution">
    <text evidence="2">The sequence shown here is derived from an EMBL/GenBank/DDBJ whole genome shotgun (WGS) entry which is preliminary data.</text>
</comment>
<protein>
    <submittedName>
        <fullName evidence="2">Uncharacterized protein</fullName>
    </submittedName>
</protein>